<dbReference type="Proteomes" id="UP000031668">
    <property type="component" value="Unassembled WGS sequence"/>
</dbReference>
<evidence type="ECO:0000313" key="4">
    <source>
        <dbReference type="Proteomes" id="UP000031668"/>
    </source>
</evidence>
<evidence type="ECO:0000256" key="1">
    <source>
        <dbReference type="SAM" id="MobiDB-lite"/>
    </source>
</evidence>
<name>A0A0C2IYA2_THEKT</name>
<proteinExistence type="predicted"/>
<evidence type="ECO:0000313" key="3">
    <source>
        <dbReference type="EMBL" id="KII70459.1"/>
    </source>
</evidence>
<gene>
    <name evidence="3" type="ORF">RF11_01580</name>
</gene>
<keyword evidence="2" id="KW-1133">Transmembrane helix</keyword>
<comment type="caution">
    <text evidence="3">The sequence shown here is derived from an EMBL/GenBank/DDBJ whole genome shotgun (WGS) entry which is preliminary data.</text>
</comment>
<protein>
    <submittedName>
        <fullName evidence="3">Uncharacterized protein</fullName>
    </submittedName>
</protein>
<feature type="compositionally biased region" description="Acidic residues" evidence="1">
    <location>
        <begin position="134"/>
        <end position="153"/>
    </location>
</feature>
<accession>A0A0C2IYA2</accession>
<feature type="region of interest" description="Disordered" evidence="1">
    <location>
        <begin position="127"/>
        <end position="153"/>
    </location>
</feature>
<evidence type="ECO:0000256" key="2">
    <source>
        <dbReference type="SAM" id="Phobius"/>
    </source>
</evidence>
<keyword evidence="4" id="KW-1185">Reference proteome</keyword>
<reference evidence="3 4" key="1">
    <citation type="journal article" date="2014" name="Genome Biol. Evol.">
        <title>The genome of the myxosporean Thelohanellus kitauei shows adaptations to nutrient acquisition within its fish host.</title>
        <authorList>
            <person name="Yang Y."/>
            <person name="Xiong J."/>
            <person name="Zhou Z."/>
            <person name="Huo F."/>
            <person name="Miao W."/>
            <person name="Ran C."/>
            <person name="Liu Y."/>
            <person name="Zhang J."/>
            <person name="Feng J."/>
            <person name="Wang M."/>
            <person name="Wang M."/>
            <person name="Wang L."/>
            <person name="Yao B."/>
        </authorList>
    </citation>
    <scope>NUCLEOTIDE SEQUENCE [LARGE SCALE GENOMIC DNA]</scope>
    <source>
        <strain evidence="3">Wuqing</strain>
    </source>
</reference>
<feature type="transmembrane region" description="Helical" evidence="2">
    <location>
        <begin position="163"/>
        <end position="188"/>
    </location>
</feature>
<organism evidence="3 4">
    <name type="scientific">Thelohanellus kitauei</name>
    <name type="common">Myxosporean</name>
    <dbReference type="NCBI Taxonomy" id="669202"/>
    <lineage>
        <taxon>Eukaryota</taxon>
        <taxon>Metazoa</taxon>
        <taxon>Cnidaria</taxon>
        <taxon>Myxozoa</taxon>
        <taxon>Myxosporea</taxon>
        <taxon>Bivalvulida</taxon>
        <taxon>Platysporina</taxon>
        <taxon>Myxobolidae</taxon>
        <taxon>Thelohanellus</taxon>
    </lineage>
</organism>
<sequence length="196" mass="23177">MDFGDEVLIGAFDLELVIGPEKSHSLYHIGYLYKFRKDTTYEFSKYQLHFKIYANGFKYIEMTFTSLIIKFTDSTQSCESKNFDLEFVPGEFNKDILVTPCKSVDEKWTFEQYNLESLTNQLRQLNEEKKKEEMAEEETEKEETEEEKAEEEKTEEEVRRQKIILIVCIRAALVLISVLGIIFILWLVKFRKPHAV</sequence>
<dbReference type="EMBL" id="JWZT01002060">
    <property type="protein sequence ID" value="KII70459.1"/>
    <property type="molecule type" value="Genomic_DNA"/>
</dbReference>
<keyword evidence="2" id="KW-0812">Transmembrane</keyword>
<keyword evidence="2" id="KW-0472">Membrane</keyword>
<dbReference type="AlphaFoldDB" id="A0A0C2IYA2"/>